<dbReference type="Gene3D" id="3.30.420.300">
    <property type="entry name" value="2-keto-3-deoxy-galactonokinase, substrate binding domain"/>
    <property type="match status" value="1"/>
</dbReference>
<dbReference type="Pfam" id="PF05035">
    <property type="entry name" value="DGOK"/>
    <property type="match status" value="1"/>
</dbReference>
<organism evidence="1 2">
    <name type="scientific">Pseudooceanicola nanhaiensis</name>
    <dbReference type="NCBI Taxonomy" id="375761"/>
    <lineage>
        <taxon>Bacteria</taxon>
        <taxon>Pseudomonadati</taxon>
        <taxon>Pseudomonadota</taxon>
        <taxon>Alphaproteobacteria</taxon>
        <taxon>Rhodobacterales</taxon>
        <taxon>Paracoccaceae</taxon>
        <taxon>Pseudooceanicola</taxon>
    </lineage>
</organism>
<accession>A0A917WB71</accession>
<dbReference type="SUPFAM" id="SSF53067">
    <property type="entry name" value="Actin-like ATPase domain"/>
    <property type="match status" value="1"/>
</dbReference>
<keyword evidence="2" id="KW-1185">Reference proteome</keyword>
<dbReference type="GO" id="GO:0034194">
    <property type="term" value="P:D-galactonate catabolic process"/>
    <property type="evidence" value="ECO:0007669"/>
    <property type="project" value="InterPro"/>
</dbReference>
<reference evidence="1" key="1">
    <citation type="journal article" date="2014" name="Int. J. Syst. Evol. Microbiol.">
        <title>Complete genome sequence of Corynebacterium casei LMG S-19264T (=DSM 44701T), isolated from a smear-ripened cheese.</title>
        <authorList>
            <consortium name="US DOE Joint Genome Institute (JGI-PGF)"/>
            <person name="Walter F."/>
            <person name="Albersmeier A."/>
            <person name="Kalinowski J."/>
            <person name="Ruckert C."/>
        </authorList>
    </citation>
    <scope>NUCLEOTIDE SEQUENCE</scope>
    <source>
        <strain evidence="1">CGMCC 1.6293</strain>
    </source>
</reference>
<dbReference type="GO" id="GO:0008671">
    <property type="term" value="F:2-dehydro-3-deoxygalactonokinase activity"/>
    <property type="evidence" value="ECO:0007669"/>
    <property type="project" value="InterPro"/>
</dbReference>
<name>A0A917WB71_9RHOB</name>
<dbReference type="InterPro" id="IPR043129">
    <property type="entry name" value="ATPase_NBD"/>
</dbReference>
<evidence type="ECO:0000313" key="1">
    <source>
        <dbReference type="EMBL" id="GGL89445.1"/>
    </source>
</evidence>
<dbReference type="Gene3D" id="3.30.420.310">
    <property type="entry name" value="2-keto-3-deoxy-galactonokinase, C-terminal domain"/>
    <property type="match status" value="1"/>
</dbReference>
<dbReference type="InterPro" id="IPR042258">
    <property type="entry name" value="DGOK_N"/>
</dbReference>
<dbReference type="RefSeq" id="WP_028285846.1">
    <property type="nucleotide sequence ID" value="NZ_BMLF01000001.1"/>
</dbReference>
<proteinExistence type="predicted"/>
<sequence>MRPAWIAVDWGTSNMRLWALDGNGAVLAERRSPRGMGALESTEYEGVLLDLLGDLLPGTARLPVLVCGMAGARTGWREAAYLPIPCAPAGTHAVAVETADRRLQVHILPGLCQSAPADVMRGEETQIAGFLATDPGFDGVLCLPGTHCKWVRVTEGRVAHFRTTMTGEIFALLTERSLLRHSISAGWNEAAFARGLAEAIAHPEALPLALFPLRAEALLSDLPGDVAWARLSGLLIGAELAATRTLWGERRLAVIGDDPLAALYAGALRGQGAVVGMVPAGEITLRGLRAARAALEAAA</sequence>
<dbReference type="InterPro" id="IPR007729">
    <property type="entry name" value="DGOK"/>
</dbReference>
<evidence type="ECO:0000313" key="2">
    <source>
        <dbReference type="Proteomes" id="UP000649829"/>
    </source>
</evidence>
<reference evidence="1" key="2">
    <citation type="submission" date="2020-09" db="EMBL/GenBank/DDBJ databases">
        <authorList>
            <person name="Sun Q."/>
            <person name="Zhou Y."/>
        </authorList>
    </citation>
    <scope>NUCLEOTIDE SEQUENCE</scope>
    <source>
        <strain evidence="1">CGMCC 1.6293</strain>
    </source>
</reference>
<dbReference type="EMBL" id="BMLF01000001">
    <property type="protein sequence ID" value="GGL89445.1"/>
    <property type="molecule type" value="Genomic_DNA"/>
</dbReference>
<dbReference type="InterPro" id="IPR042257">
    <property type="entry name" value="DGOK_C"/>
</dbReference>
<protein>
    <submittedName>
        <fullName evidence="1">2-keto-3-deoxy-galactonokinase</fullName>
    </submittedName>
</protein>
<gene>
    <name evidence="1" type="ORF">GCM10011534_09490</name>
</gene>
<dbReference type="AlphaFoldDB" id="A0A917WB71"/>
<comment type="caution">
    <text evidence="1">The sequence shown here is derived from an EMBL/GenBank/DDBJ whole genome shotgun (WGS) entry which is preliminary data.</text>
</comment>
<dbReference type="Proteomes" id="UP000649829">
    <property type="component" value="Unassembled WGS sequence"/>
</dbReference>